<feature type="transmembrane region" description="Helical" evidence="1">
    <location>
        <begin position="12"/>
        <end position="42"/>
    </location>
</feature>
<protein>
    <submittedName>
        <fullName evidence="3">DUF3488 domain-containing protein</fullName>
    </submittedName>
</protein>
<sequence length="295" mass="33163">MNFENNKSKRLVVCVLFIQVALLMSELGSLNALLIILLLSWVTLSNRLVSNVFINVIALLSVVIILLSSGLDKTLTLFVLLLLTATGLKLKQANTPVLLQHTIVLAFFSTTLTFLFNQSLWFTVVVVFQWLLLIASLALSSNVNINVISTIKTSARSLLLLSPLALLMLFLFPKLPSFWSMPSQSVAKTGLSSELDPFKISELSNSDEVVFRAKWGQEIPKDPLYWRAIIHDRFDGKVWLQSRWLTIPTRPLDNSSSSITYSIIAETSSSQWLYGLSWSTSLAFIRSIKRVRHTF</sequence>
<keyword evidence="1" id="KW-1133">Transmembrane helix</keyword>
<evidence type="ECO:0000313" key="3">
    <source>
        <dbReference type="EMBL" id="QTH71657.1"/>
    </source>
</evidence>
<keyword evidence="1" id="KW-0812">Transmembrane</keyword>
<dbReference type="AlphaFoldDB" id="A0A975DH69"/>
<proteinExistence type="predicted"/>
<dbReference type="Pfam" id="PF11992">
    <property type="entry name" value="TgpA_N"/>
    <property type="match status" value="1"/>
</dbReference>
<accession>A0A975DH69</accession>
<dbReference type="PANTHER" id="PTHR42736:SF1">
    <property type="entry name" value="PROTEIN-GLUTAMINE GAMMA-GLUTAMYLTRANSFERASE"/>
    <property type="match status" value="1"/>
</dbReference>
<evidence type="ECO:0000313" key="4">
    <source>
        <dbReference type="Proteomes" id="UP000664904"/>
    </source>
</evidence>
<keyword evidence="1" id="KW-0472">Membrane</keyword>
<dbReference type="RefSeq" id="WP_208843283.1">
    <property type="nucleotide sequence ID" value="NZ_CP072133.1"/>
</dbReference>
<gene>
    <name evidence="3" type="ORF">J5O05_01400</name>
</gene>
<feature type="domain" description="Protein-glutamine gamma-glutamyltransferase TgpA N-terminal" evidence="2">
    <location>
        <begin position="13"/>
        <end position="282"/>
    </location>
</feature>
<evidence type="ECO:0000256" key="1">
    <source>
        <dbReference type="SAM" id="Phobius"/>
    </source>
</evidence>
<dbReference type="KEGG" id="pxi:J5O05_01400"/>
<feature type="transmembrane region" description="Helical" evidence="1">
    <location>
        <begin position="48"/>
        <end position="67"/>
    </location>
</feature>
<evidence type="ECO:0000259" key="2">
    <source>
        <dbReference type="Pfam" id="PF11992"/>
    </source>
</evidence>
<name>A0A975DH69_9GAMM</name>
<feature type="transmembrane region" description="Helical" evidence="1">
    <location>
        <begin position="74"/>
        <end position="91"/>
    </location>
</feature>
<dbReference type="InterPro" id="IPR052901">
    <property type="entry name" value="Bact_TGase-like"/>
</dbReference>
<feature type="transmembrane region" description="Helical" evidence="1">
    <location>
        <begin position="97"/>
        <end position="115"/>
    </location>
</feature>
<organism evidence="3 4">
    <name type="scientific">Pseudoalteromonas xiamenensis</name>
    <dbReference type="NCBI Taxonomy" id="882626"/>
    <lineage>
        <taxon>Bacteria</taxon>
        <taxon>Pseudomonadati</taxon>
        <taxon>Pseudomonadota</taxon>
        <taxon>Gammaproteobacteria</taxon>
        <taxon>Alteromonadales</taxon>
        <taxon>Pseudoalteromonadaceae</taxon>
        <taxon>Pseudoalteromonas</taxon>
    </lineage>
</organism>
<dbReference type="Proteomes" id="UP000664904">
    <property type="component" value="Chromosome"/>
</dbReference>
<dbReference type="EMBL" id="CP072133">
    <property type="protein sequence ID" value="QTH71657.1"/>
    <property type="molecule type" value="Genomic_DNA"/>
</dbReference>
<reference evidence="3" key="1">
    <citation type="submission" date="2021-03" db="EMBL/GenBank/DDBJ databases">
        <title>Complete Genome of Pseudoalteromonas xiamenensis STKMTI.2, a new potential marine bacterium producing anti-Vibrio compounds.</title>
        <authorList>
            <person name="Handayani D.P."/>
            <person name="Isnansetyo A."/>
            <person name="Istiqomah I."/>
            <person name="Jumina J."/>
        </authorList>
    </citation>
    <scope>NUCLEOTIDE SEQUENCE</scope>
    <source>
        <strain evidence="3">STKMTI.2</strain>
    </source>
</reference>
<feature type="transmembrane region" description="Helical" evidence="1">
    <location>
        <begin position="120"/>
        <end position="141"/>
    </location>
</feature>
<keyword evidence="4" id="KW-1185">Reference proteome</keyword>
<dbReference type="PANTHER" id="PTHR42736">
    <property type="entry name" value="PROTEIN-GLUTAMINE GAMMA-GLUTAMYLTRANSFERASE"/>
    <property type="match status" value="1"/>
</dbReference>
<feature type="transmembrane region" description="Helical" evidence="1">
    <location>
        <begin position="153"/>
        <end position="172"/>
    </location>
</feature>
<dbReference type="InterPro" id="IPR021878">
    <property type="entry name" value="TgpA_N"/>
</dbReference>